<dbReference type="PRINTS" id="PR00707">
    <property type="entry name" value="UBCTHYDRLASE"/>
</dbReference>
<evidence type="ECO:0000256" key="4">
    <source>
        <dbReference type="ARBA" id="ARBA00022801"/>
    </source>
</evidence>
<dbReference type="GO" id="GO:0006511">
    <property type="term" value="P:ubiquitin-dependent protein catabolic process"/>
    <property type="evidence" value="ECO:0007669"/>
    <property type="project" value="UniProtKB-UniRule"/>
</dbReference>
<dbReference type="GO" id="GO:0016579">
    <property type="term" value="P:protein deubiquitination"/>
    <property type="evidence" value="ECO:0007669"/>
    <property type="project" value="TreeGrafter"/>
</dbReference>
<feature type="domain" description="UCH catalytic" evidence="9">
    <location>
        <begin position="161"/>
        <end position="413"/>
    </location>
</feature>
<dbReference type="InterPro" id="IPR038765">
    <property type="entry name" value="Papain-like_cys_pep_sf"/>
</dbReference>
<dbReference type="GeneID" id="39575836"/>
<dbReference type="RefSeq" id="XP_028470540.1">
    <property type="nucleotide sequence ID" value="XM_028607358.1"/>
</dbReference>
<dbReference type="InterPro" id="IPR036959">
    <property type="entry name" value="Peptidase_C12_UCH_sf"/>
</dbReference>
<evidence type="ECO:0000256" key="3">
    <source>
        <dbReference type="ARBA" id="ARBA00022786"/>
    </source>
</evidence>
<dbReference type="Gene3D" id="3.40.532.10">
    <property type="entry name" value="Peptidase C12, ubiquitin carboxyl-terminal hydrolase"/>
    <property type="match status" value="1"/>
</dbReference>
<proteinExistence type="inferred from homology"/>
<evidence type="ECO:0000256" key="1">
    <source>
        <dbReference type="ARBA" id="ARBA00000707"/>
    </source>
</evidence>
<dbReference type="SUPFAM" id="SSF54001">
    <property type="entry name" value="Cysteine proteinases"/>
    <property type="match status" value="1"/>
</dbReference>
<dbReference type="PANTHER" id="PTHR10589:SF29">
    <property type="entry name" value="UBIQUITIN CARBOXYL-TERMINAL HYDROLASE"/>
    <property type="match status" value="1"/>
</dbReference>
<accession>A0A3N2Q7J0</accession>
<evidence type="ECO:0000256" key="6">
    <source>
        <dbReference type="PROSITE-ProRule" id="PRU01393"/>
    </source>
</evidence>
<evidence type="ECO:0000313" key="11">
    <source>
        <dbReference type="Proteomes" id="UP000272025"/>
    </source>
</evidence>
<feature type="region of interest" description="Disordered" evidence="8">
    <location>
        <begin position="314"/>
        <end position="342"/>
    </location>
</feature>
<feature type="site" description="Important for enzyme activity" evidence="6">
    <location>
        <position position="366"/>
    </location>
</feature>
<dbReference type="GO" id="GO:0005737">
    <property type="term" value="C:cytoplasm"/>
    <property type="evidence" value="ECO:0007669"/>
    <property type="project" value="TreeGrafter"/>
</dbReference>
<evidence type="ECO:0000256" key="7">
    <source>
        <dbReference type="RuleBase" id="RU361215"/>
    </source>
</evidence>
<feature type="site" description="Transition state stabilizer" evidence="6">
    <location>
        <position position="234"/>
    </location>
</feature>
<evidence type="ECO:0000256" key="8">
    <source>
        <dbReference type="SAM" id="MobiDB-lite"/>
    </source>
</evidence>
<dbReference type="EC" id="3.4.19.12" evidence="7"/>
<evidence type="ECO:0000313" key="10">
    <source>
        <dbReference type="EMBL" id="ROT42734.1"/>
    </source>
</evidence>
<dbReference type="PANTHER" id="PTHR10589">
    <property type="entry name" value="UBIQUITIN CARBOXYL-TERMINAL HYDROLASE"/>
    <property type="match status" value="1"/>
</dbReference>
<dbReference type="AlphaFoldDB" id="A0A3N2Q7J0"/>
<protein>
    <recommendedName>
        <fullName evidence="7">Ubiquitin carboxyl-terminal hydrolase</fullName>
        <ecNumber evidence="7">3.4.19.12</ecNumber>
    </recommendedName>
</protein>
<dbReference type="PROSITE" id="PS52048">
    <property type="entry name" value="UCH_DOMAIN"/>
    <property type="match status" value="1"/>
</dbReference>
<feature type="region of interest" description="Disordered" evidence="8">
    <location>
        <begin position="100"/>
        <end position="133"/>
    </location>
</feature>
<keyword evidence="3 6" id="KW-0833">Ubl conjugation pathway</keyword>
<keyword evidence="5 6" id="KW-0788">Thiol protease</keyword>
<dbReference type="Pfam" id="PF01088">
    <property type="entry name" value="Peptidase_C12"/>
    <property type="match status" value="1"/>
</dbReference>
<dbReference type="STRING" id="1314773.A0A3N2Q7J0"/>
<dbReference type="OrthoDB" id="1924260at2759"/>
<reference evidence="10 11" key="1">
    <citation type="journal article" date="2018" name="Mol. Ecol.">
        <title>The obligate alkalophilic soda-lake fungus Sodiomyces alkalinus has shifted to a protein diet.</title>
        <authorList>
            <person name="Grum-Grzhimaylo A.A."/>
            <person name="Falkoski D.L."/>
            <person name="van den Heuvel J."/>
            <person name="Valero-Jimenez C.A."/>
            <person name="Min B."/>
            <person name="Choi I.G."/>
            <person name="Lipzen A."/>
            <person name="Daum C.G."/>
            <person name="Aanen D.K."/>
            <person name="Tsang A."/>
            <person name="Henrissat B."/>
            <person name="Bilanenko E.N."/>
            <person name="de Vries R.P."/>
            <person name="van Kan J.A.L."/>
            <person name="Grigoriev I.V."/>
            <person name="Debets A.J.M."/>
        </authorList>
    </citation>
    <scope>NUCLEOTIDE SEQUENCE [LARGE SCALE GENOMIC DNA]</scope>
    <source>
        <strain evidence="10 11">F11</strain>
    </source>
</reference>
<keyword evidence="4 6" id="KW-0378">Hydrolase</keyword>
<comment type="catalytic activity">
    <reaction evidence="1 6 7">
        <text>Thiol-dependent hydrolysis of ester, thioester, amide, peptide and isopeptide bonds formed by the C-terminal Gly of ubiquitin (a 76-residue protein attached to proteins as an intracellular targeting signal).</text>
        <dbReference type="EC" id="3.4.19.12"/>
    </reaction>
</comment>
<dbReference type="InterPro" id="IPR001578">
    <property type="entry name" value="Peptidase_C12_UCH"/>
</dbReference>
<keyword evidence="11" id="KW-1185">Reference proteome</keyword>
<comment type="similarity">
    <text evidence="6 7">Belongs to the peptidase C12 family.</text>
</comment>
<evidence type="ECO:0000256" key="5">
    <source>
        <dbReference type="ARBA" id="ARBA00022807"/>
    </source>
</evidence>
<keyword evidence="2 6" id="KW-0645">Protease</keyword>
<sequence>MRRFLSAIMTLTRSRRFKDDRGSNGDCGGIARVEIPEGASATAATSRTPPSAEPDIARTRERKACESDPVLDEITVASACQPHAASRNRPIIDGRQTRLLGRTRGNPGVTGVGLDIMDEPPRRNPKRKATEPVTSHLQMVDDLLREAVAPVTTNDIREWTGWCELESEPAFFNVILRDYGVKDVKIQEVFSIDDDFLRLLPQPVYGLIFLYQYFSEDYEAEEPSEDSQVWFANQTTDNACATVAMMNIIMNSEVEIGAELEAFKETTKDMSYPLRGQALSMNDHLRTIHNSLTRRLDHLNADLFLSGEVDRFDKNKKKRKASGSTSTGKKKKPHGQAKKKRKKINPDIAFHFVAIVPAAGSVWELDGLKSGPVNLGSVEADANWVDVAKPFIEARMLQFEEGAVYFNVMALCRSPLATASTALAKTVRQLSLLSQRAEGNSEFSSLAANAPPPFVADEEGLHAFGLTSKVVEEAEVEPEFASRIKDVADAAELFTVYEELVTAQKMAMGEYKNEQAAMYTDEHRLRGRKMDNMAAIHRWLEAIAGHGKLEEMARDTQ</sequence>
<dbReference type="EMBL" id="ML119051">
    <property type="protein sequence ID" value="ROT42734.1"/>
    <property type="molecule type" value="Genomic_DNA"/>
</dbReference>
<feature type="compositionally biased region" description="Basic residues" evidence="8">
    <location>
        <begin position="328"/>
        <end position="342"/>
    </location>
</feature>
<dbReference type="CDD" id="cd09617">
    <property type="entry name" value="Peptidase_C12_UCH37_BAP1"/>
    <property type="match status" value="1"/>
</dbReference>
<organism evidence="10 11">
    <name type="scientific">Sodiomyces alkalinus (strain CBS 110278 / VKM F-3762 / F11)</name>
    <name type="common">Alkaliphilic filamentous fungus</name>
    <dbReference type="NCBI Taxonomy" id="1314773"/>
    <lineage>
        <taxon>Eukaryota</taxon>
        <taxon>Fungi</taxon>
        <taxon>Dikarya</taxon>
        <taxon>Ascomycota</taxon>
        <taxon>Pezizomycotina</taxon>
        <taxon>Sordariomycetes</taxon>
        <taxon>Hypocreomycetidae</taxon>
        <taxon>Glomerellales</taxon>
        <taxon>Plectosphaerellaceae</taxon>
        <taxon>Sodiomyces</taxon>
    </lineage>
</organism>
<dbReference type="FunFam" id="3.40.532.10:FF:000010">
    <property type="entry name" value="Ubiquitin carboxyl-terminal hydrolase"/>
    <property type="match status" value="1"/>
</dbReference>
<gene>
    <name evidence="10" type="ORF">SODALDRAFT_22379</name>
</gene>
<feature type="active site" description="Nucleophile" evidence="6">
    <location>
        <position position="240"/>
    </location>
</feature>
<dbReference type="Proteomes" id="UP000272025">
    <property type="component" value="Unassembled WGS sequence"/>
</dbReference>
<evidence type="ECO:0000259" key="9">
    <source>
        <dbReference type="PROSITE" id="PS52048"/>
    </source>
</evidence>
<name>A0A3N2Q7J0_SODAK</name>
<feature type="active site" description="Proton donor" evidence="6">
    <location>
        <position position="351"/>
    </location>
</feature>
<evidence type="ECO:0000256" key="2">
    <source>
        <dbReference type="ARBA" id="ARBA00022670"/>
    </source>
</evidence>
<dbReference type="GO" id="GO:0004843">
    <property type="term" value="F:cysteine-type deubiquitinase activity"/>
    <property type="evidence" value="ECO:0007669"/>
    <property type="project" value="UniProtKB-UniRule"/>
</dbReference>